<organism evidence="3 4">
    <name type="scientific">Penicillium angulare</name>
    <dbReference type="NCBI Taxonomy" id="116970"/>
    <lineage>
        <taxon>Eukaryota</taxon>
        <taxon>Fungi</taxon>
        <taxon>Dikarya</taxon>
        <taxon>Ascomycota</taxon>
        <taxon>Pezizomycotina</taxon>
        <taxon>Eurotiomycetes</taxon>
        <taxon>Eurotiomycetidae</taxon>
        <taxon>Eurotiales</taxon>
        <taxon>Aspergillaceae</taxon>
        <taxon>Penicillium</taxon>
    </lineage>
</organism>
<dbReference type="Gene3D" id="1.10.510.10">
    <property type="entry name" value="Transferase(Phosphotransferase) domain 1"/>
    <property type="match status" value="1"/>
</dbReference>
<dbReference type="AlphaFoldDB" id="A0A9W9FTM9"/>
<dbReference type="EMBL" id="JAPQKH010000003">
    <property type="protein sequence ID" value="KAJ5106163.1"/>
    <property type="molecule type" value="Genomic_DNA"/>
</dbReference>
<dbReference type="Proteomes" id="UP001149165">
    <property type="component" value="Unassembled WGS sequence"/>
</dbReference>
<evidence type="ECO:0000256" key="1">
    <source>
        <dbReference type="SAM" id="MobiDB-lite"/>
    </source>
</evidence>
<dbReference type="PANTHER" id="PTHR37542:SF3">
    <property type="entry name" value="PRION-INHIBITION AND PROPAGATION HELO DOMAIN-CONTAINING PROTEIN"/>
    <property type="match status" value="1"/>
</dbReference>
<evidence type="ECO:0000259" key="2">
    <source>
        <dbReference type="Pfam" id="PF14479"/>
    </source>
</evidence>
<keyword evidence="4" id="KW-1185">Reference proteome</keyword>
<reference evidence="3" key="1">
    <citation type="submission" date="2022-11" db="EMBL/GenBank/DDBJ databases">
        <authorList>
            <person name="Petersen C."/>
        </authorList>
    </citation>
    <scope>NUCLEOTIDE SEQUENCE</scope>
    <source>
        <strain evidence="3">IBT 30069</strain>
    </source>
</reference>
<feature type="compositionally biased region" description="Polar residues" evidence="1">
    <location>
        <begin position="72"/>
        <end position="89"/>
    </location>
</feature>
<gene>
    <name evidence="3" type="ORF">N7456_002838</name>
</gene>
<name>A0A9W9FTM9_9EURO</name>
<reference evidence="3" key="2">
    <citation type="journal article" date="2023" name="IMA Fungus">
        <title>Comparative genomic study of the Penicillium genus elucidates a diverse pangenome and 15 lateral gene transfer events.</title>
        <authorList>
            <person name="Petersen C."/>
            <person name="Sorensen T."/>
            <person name="Nielsen M.R."/>
            <person name="Sondergaard T.E."/>
            <person name="Sorensen J.L."/>
            <person name="Fitzpatrick D.A."/>
            <person name="Frisvad J.C."/>
            <person name="Nielsen K.L."/>
        </authorList>
    </citation>
    <scope>NUCLEOTIDE SEQUENCE</scope>
    <source>
        <strain evidence="3">IBT 30069</strain>
    </source>
</reference>
<dbReference type="Pfam" id="PF14479">
    <property type="entry name" value="HeLo"/>
    <property type="match status" value="1"/>
</dbReference>
<dbReference type="InterPro" id="IPR029498">
    <property type="entry name" value="HeLo_dom"/>
</dbReference>
<evidence type="ECO:0000313" key="4">
    <source>
        <dbReference type="Proteomes" id="UP001149165"/>
    </source>
</evidence>
<dbReference type="Gene3D" id="1.20.120.1020">
    <property type="entry name" value="Prion-inhibition and propagation, HeLo domain"/>
    <property type="match status" value="1"/>
</dbReference>
<sequence>MEIAGLAFGVVGVVGLCDACLKLYDLVTVAQMYQEDREDFDIFLYYEKTRFSALKEEIEAMVKLSDLKLPDATSSEQSPPTTELSTSAASEEDVFGDGRLKFIERILRQLSLRLQEAVDLRSKYDAEVSAGSTRTKFKPFSRLSKKLRPLRWAMEDKSTLDAIIQKLRYLNHCLQQQIPQSSLPRLHLDFTAAQILAADPARLRCIQDSSMRAGYDFLSKAATVRLASYGHETGGKESRDFHILPSDVKALVTNKNELRYLTGHMQSTSMTVLIERRSGFQTATLPTTAAPRLNQLVRVLQSMYSLPGEATNSRLMDFGILQCIGWIIPENQDYDTIDLVFSYPSNINSEPISMHTYLRLRSENSLPRNLAVWNRPPLGARFKLAQSLVRLYANFISVGYVHRGISSHNILFFADDINKPHLAGVAEARPQSIEHQSSYLSTEYLDRELYWPWKTILRESSPKQDTESWSTATDLYGLGVVLVEVGLWRTAKHICGDCSMQDFHQTKLPQAVEKLDYHMGEIYRDVVKRCFTVEKEAHEIELHKHYSKMILEQLELCLG</sequence>
<comment type="caution">
    <text evidence="3">The sequence shown here is derived from an EMBL/GenBank/DDBJ whole genome shotgun (WGS) entry which is preliminary data.</text>
</comment>
<feature type="region of interest" description="Disordered" evidence="1">
    <location>
        <begin position="71"/>
        <end position="90"/>
    </location>
</feature>
<dbReference type="SUPFAM" id="SSF56112">
    <property type="entry name" value="Protein kinase-like (PK-like)"/>
    <property type="match status" value="1"/>
</dbReference>
<proteinExistence type="predicted"/>
<evidence type="ECO:0000313" key="3">
    <source>
        <dbReference type="EMBL" id="KAJ5106163.1"/>
    </source>
</evidence>
<dbReference type="InterPro" id="IPR038305">
    <property type="entry name" value="HeLo_sf"/>
</dbReference>
<protein>
    <recommendedName>
        <fullName evidence="2">Prion-inhibition and propagation HeLo domain-containing protein</fullName>
    </recommendedName>
</protein>
<accession>A0A9W9FTM9</accession>
<feature type="domain" description="Prion-inhibition and propagation HeLo" evidence="2">
    <location>
        <begin position="5"/>
        <end position="187"/>
    </location>
</feature>
<dbReference type="OrthoDB" id="1911848at2759"/>
<dbReference type="PANTHER" id="PTHR37542">
    <property type="entry name" value="HELO DOMAIN-CONTAINING PROTEIN-RELATED"/>
    <property type="match status" value="1"/>
</dbReference>
<dbReference type="InterPro" id="IPR011009">
    <property type="entry name" value="Kinase-like_dom_sf"/>
</dbReference>